<proteinExistence type="predicted"/>
<reference evidence="2" key="1">
    <citation type="submission" date="2016-10" db="EMBL/GenBank/DDBJ databases">
        <authorList>
            <person name="Varghese N."/>
            <person name="Submissions S."/>
        </authorList>
    </citation>
    <scope>NUCLEOTIDE SEQUENCE [LARGE SCALE GENOMIC DNA]</scope>
    <source>
        <strain evidence="2">GAS369</strain>
    </source>
</reference>
<sequence>MTKGPMIVLLSNRSWLSLLAVVGFLLCGRVSAQAQQFSADLVTLKDDGALAPAGRLRVSSDKVRIETPELADGFFVIDGAKPAAFFVRPAARQFMDARQSSRLTRMFVQVDPDDPCRQWEAMAKVAGVADQGSNQGNWRCERIGEETIDGNGTIAYRAVLAPNRELFGWIDPARKFPLRIKTEDGAVIAAQNVRDEPQPAQMFEIPSGFRKFDPEALIQRIKQSDVWVANGKDSQNPHP</sequence>
<dbReference type="RefSeq" id="WP_244548799.1">
    <property type="nucleotide sequence ID" value="NZ_LT629750.1"/>
</dbReference>
<evidence type="ECO:0000313" key="1">
    <source>
        <dbReference type="EMBL" id="SDT20826.1"/>
    </source>
</evidence>
<evidence type="ECO:0000313" key="2">
    <source>
        <dbReference type="Proteomes" id="UP000243904"/>
    </source>
</evidence>
<dbReference type="AlphaFoldDB" id="A0A1H1YIG8"/>
<organism evidence="1 2">
    <name type="scientific">Bradyrhizobium canariense</name>
    <dbReference type="NCBI Taxonomy" id="255045"/>
    <lineage>
        <taxon>Bacteria</taxon>
        <taxon>Pseudomonadati</taxon>
        <taxon>Pseudomonadota</taxon>
        <taxon>Alphaproteobacteria</taxon>
        <taxon>Hyphomicrobiales</taxon>
        <taxon>Nitrobacteraceae</taxon>
        <taxon>Bradyrhizobium</taxon>
    </lineage>
</organism>
<name>A0A1H1YIG8_9BRAD</name>
<accession>A0A1H1YIG8</accession>
<protein>
    <recommendedName>
        <fullName evidence="3">DUF4412 domain-containing protein</fullName>
    </recommendedName>
</protein>
<keyword evidence="2" id="KW-1185">Reference proteome</keyword>
<dbReference type="Proteomes" id="UP000243904">
    <property type="component" value="Chromosome I"/>
</dbReference>
<gene>
    <name evidence="1" type="ORF">SAMN05444158_4814</name>
</gene>
<evidence type="ECO:0008006" key="3">
    <source>
        <dbReference type="Google" id="ProtNLM"/>
    </source>
</evidence>
<dbReference type="EMBL" id="LT629750">
    <property type="protein sequence ID" value="SDT20826.1"/>
    <property type="molecule type" value="Genomic_DNA"/>
</dbReference>